<dbReference type="InterPro" id="IPR011990">
    <property type="entry name" value="TPR-like_helical_dom_sf"/>
</dbReference>
<accession>A0A926Q504</accession>
<keyword evidence="2" id="KW-1185">Reference proteome</keyword>
<dbReference type="Gene3D" id="1.25.40.390">
    <property type="match status" value="1"/>
</dbReference>
<dbReference type="SUPFAM" id="SSF48452">
    <property type="entry name" value="TPR-like"/>
    <property type="match status" value="1"/>
</dbReference>
<proteinExistence type="predicted"/>
<sequence>MKKMKKILYVLFSLIMITGCDKDFEELNTDPNNPVALPAHLLLGGSQRVYSNVLYGVLGGAGGDMGAVWAQTWTKVQYNDEERYVPRRGVIDNIWDNIYSDVISEANAMYFQAEAEGNTNLQAISLIMQASGYQFLTELYGPIPFTEAMSSDILKPVYDDEATVYEGVIDMYTQAAGMLSAEGGEVTASSDLYYGGDINKWRKLANSLKFRALMRISSTRDVSSELQALINNGQMFTSNADNAQVSYLPNQPDANPIYELIDFGSRLEYKVNSALVEMMESLNDPRLEVYAAPNADGDIVGKPAGYGNQTTLPNEALGYTYANISGLGEFYLNPELPGTLMSYAQLSFLKAEAANEGYISGGTAQALTYYNEGIEASFQFNGLNATNYLTQSNVSFSTQADARVKIGNQLWLALFDQGFEAWTEWRRTKIPALDPAAEAAINQIPSRYYYPTTEVSLNKDNYDSGAQRLGGDELTSPLFWQ</sequence>
<organism evidence="1 2">
    <name type="scientific">Sinomicrobium weinanense</name>
    <dbReference type="NCBI Taxonomy" id="2842200"/>
    <lineage>
        <taxon>Bacteria</taxon>
        <taxon>Pseudomonadati</taxon>
        <taxon>Bacteroidota</taxon>
        <taxon>Flavobacteriia</taxon>
        <taxon>Flavobacteriales</taxon>
        <taxon>Flavobacteriaceae</taxon>
        <taxon>Sinomicrobium</taxon>
    </lineage>
</organism>
<evidence type="ECO:0000313" key="1">
    <source>
        <dbReference type="EMBL" id="MBC9797636.1"/>
    </source>
</evidence>
<reference evidence="1 2" key="1">
    <citation type="submission" date="2020-09" db="EMBL/GenBank/DDBJ databases">
        <title>Sinomicrobium weinanense sp. nov., a halophilic bacteria isolated from saline-alkali soil.</title>
        <authorList>
            <person name="Wu P."/>
            <person name="Ren H."/>
            <person name="Mei Y."/>
            <person name="Liang Y."/>
            <person name="Chen Z."/>
        </authorList>
    </citation>
    <scope>NUCLEOTIDE SEQUENCE [LARGE SCALE GENOMIC DNA]</scope>
    <source>
        <strain evidence="1 2">FJxs</strain>
    </source>
</reference>
<keyword evidence="1" id="KW-0449">Lipoprotein</keyword>
<name>A0A926Q504_9FLAO</name>
<comment type="caution">
    <text evidence="1">The sequence shown here is derived from an EMBL/GenBank/DDBJ whole genome shotgun (WGS) entry which is preliminary data.</text>
</comment>
<dbReference type="Pfam" id="PF12771">
    <property type="entry name" value="SusD-like_2"/>
    <property type="match status" value="1"/>
</dbReference>
<dbReference type="InterPro" id="IPR041662">
    <property type="entry name" value="SusD-like_2"/>
</dbReference>
<protein>
    <submittedName>
        <fullName evidence="1">SusD/RagB family nutrient-binding outer membrane lipoprotein</fullName>
    </submittedName>
</protein>
<dbReference type="Proteomes" id="UP000653730">
    <property type="component" value="Unassembled WGS sequence"/>
</dbReference>
<gene>
    <name evidence="1" type="ORF">IBL28_16805</name>
</gene>
<dbReference type="RefSeq" id="WP_187966769.1">
    <property type="nucleotide sequence ID" value="NZ_JAHKRR010000008.1"/>
</dbReference>
<dbReference type="EMBL" id="JACVDC010000066">
    <property type="protein sequence ID" value="MBC9797636.1"/>
    <property type="molecule type" value="Genomic_DNA"/>
</dbReference>
<dbReference type="AlphaFoldDB" id="A0A926Q504"/>
<evidence type="ECO:0000313" key="2">
    <source>
        <dbReference type="Proteomes" id="UP000653730"/>
    </source>
</evidence>
<dbReference type="PROSITE" id="PS51257">
    <property type="entry name" value="PROKAR_LIPOPROTEIN"/>
    <property type="match status" value="1"/>
</dbReference>